<evidence type="ECO:0000256" key="6">
    <source>
        <dbReference type="ARBA" id="ARBA00022729"/>
    </source>
</evidence>
<keyword evidence="7" id="KW-0677">Repeat</keyword>
<keyword evidence="8" id="KW-1133">Transmembrane helix</keyword>
<evidence type="ECO:0000256" key="7">
    <source>
        <dbReference type="ARBA" id="ARBA00022737"/>
    </source>
</evidence>
<dbReference type="InterPro" id="IPR013210">
    <property type="entry name" value="LRR_N_plant-typ"/>
</dbReference>
<dbReference type="InterPro" id="IPR003591">
    <property type="entry name" value="Leu-rich_rpt_typical-subtyp"/>
</dbReference>
<evidence type="ECO:0000313" key="13">
    <source>
        <dbReference type="EnsemblPlants" id="EMT32247"/>
    </source>
</evidence>
<keyword evidence="6" id="KW-0732">Signal</keyword>
<dbReference type="EnsemblPlants" id="EMT32247">
    <property type="protein sequence ID" value="EMT32247"/>
    <property type="gene ID" value="F775_08719"/>
</dbReference>
<dbReference type="PRINTS" id="PR00019">
    <property type="entry name" value="LEURICHRPT"/>
</dbReference>
<evidence type="ECO:0000256" key="9">
    <source>
        <dbReference type="ARBA" id="ARBA00023136"/>
    </source>
</evidence>
<keyword evidence="10" id="KW-0675">Receptor</keyword>
<comment type="subcellular location">
    <subcellularLocation>
        <location evidence="1">Cell membrane</location>
        <topology evidence="1">Single-pass type I membrane protein</topology>
    </subcellularLocation>
</comment>
<dbReference type="SUPFAM" id="SSF52047">
    <property type="entry name" value="RNI-like"/>
    <property type="match status" value="1"/>
</dbReference>
<dbReference type="InterPro" id="IPR032675">
    <property type="entry name" value="LRR_dom_sf"/>
</dbReference>
<dbReference type="FunFam" id="3.80.10.10:FF:000213">
    <property type="entry name" value="Tyrosine-sulfated glycopeptide receptor 1"/>
    <property type="match status" value="1"/>
</dbReference>
<sequence length="967" mass="108014">MASSAAPVSSMDAAAALCLVLILATTTTSPVYGQQTNNGGCITKERDALLSFRAGIRSDPQNLFSSWNGRDCCQWSGVRCSNRTGHVVKLDVRNGLFLDDIYRSWYSENPHGMRGNISSSLVALHHLEYLDLSGNYLSGVDVPIPGFLGSLQSLRYLNLSSMDFHGKVPPQLGNLSRLLYLDLNNNWNHNSYGMMLHIEDISWLLRLALLRFLDLTSVNLSAIGNWVQVVNTLYNLRVLRLRRCGLVFPQTPTVHSNLTSLQIPDLSDTGFHTINPTYWFWDVGTIMHLDLTNNEIAEAFPDAMGNMTSLEVLHLGGNHLTSIKPEVLGNLCYLRVLTLWSNLINQDISQFLQGLPHCAWSKMELLDMSCTNVTGEIPRWINQWTDLSTLQLSSNRLEGSVPSEIGMLGKLKQLYLDGNYFNGSISEEHLDTLVNLEELDLSYNSLHLMISSNWIPPFKLRRAYFPRCKMGPHFPLWLNWQKGVVYLDISDAGIVDNLPDWFWSVVSNVQYLNISFNQISGRLPRTLEFMSSAVIFDLNSNNLTGTLPLLPRQLAELDISRNSLSGPLPRNFGAPFIEELLLSENSINGSIPTYICQLQSLLVLDLAKNLLAGHLPVCSEETKKLNRSIRALVLYENNLSGEFPSFLKSCSELVLLDLAHNNFVGELPAWLANKLPNLSYLRLRHNKFSGSIPGQLTQLEHLQYVDLADNRISGSIPHSLANLKAMIQEDQTIWNPLVWSYERPANPDTNDSPKYDDSLAVVIKGQDLDYTSTIIYIVGLDLSCNSLVGEIPDELTSLVRMNNLNISHNQLSGRIPEKVGSLRSLESLDLSFNELSGDIPSGLSDIMMLSKLNLSYNNLSGRIPSGNQLQSLIDPASSYIGNNYLCGTPLSRNCWEPDVTRGDIEEHQDEAKYFYLGLAAGFVFGLWLVFIIFLFRSCGGFAMCGAMPSCWARLPEAQGLALQLRRG</sequence>
<protein>
    <submittedName>
        <fullName evidence="13">LRR receptor-like serine/threonine-protein kinase FLS2</fullName>
    </submittedName>
</protein>
<evidence type="ECO:0000256" key="5">
    <source>
        <dbReference type="ARBA" id="ARBA00022692"/>
    </source>
</evidence>
<evidence type="ECO:0000256" key="4">
    <source>
        <dbReference type="ARBA" id="ARBA00022614"/>
    </source>
</evidence>
<dbReference type="Gene3D" id="3.80.10.10">
    <property type="entry name" value="Ribonuclease Inhibitor"/>
    <property type="match status" value="5"/>
</dbReference>
<dbReference type="SMART" id="SM00369">
    <property type="entry name" value="LRR_TYP"/>
    <property type="match status" value="7"/>
</dbReference>
<dbReference type="ExpressionAtlas" id="M8CX25">
    <property type="expression patterns" value="baseline"/>
</dbReference>
<keyword evidence="4" id="KW-0433">Leucine-rich repeat</keyword>
<keyword evidence="5" id="KW-0812">Transmembrane</keyword>
<dbReference type="SMART" id="SM00365">
    <property type="entry name" value="LRR_SD22"/>
    <property type="match status" value="4"/>
</dbReference>
<keyword evidence="9" id="KW-0472">Membrane</keyword>
<proteinExistence type="inferred from homology"/>
<dbReference type="Pfam" id="PF13855">
    <property type="entry name" value="LRR_8"/>
    <property type="match status" value="2"/>
</dbReference>
<evidence type="ECO:0000256" key="11">
    <source>
        <dbReference type="ARBA" id="ARBA00023180"/>
    </source>
</evidence>
<name>M8CX25_AEGTA</name>
<reference evidence="13" key="1">
    <citation type="submission" date="2015-06" db="UniProtKB">
        <authorList>
            <consortium name="EnsemblPlants"/>
        </authorList>
    </citation>
    <scope>IDENTIFICATION</scope>
</reference>
<dbReference type="PANTHER" id="PTHR48063:SF50">
    <property type="entry name" value="HCRVF1 PROTEIN-LIKE"/>
    <property type="match status" value="1"/>
</dbReference>
<dbReference type="InterPro" id="IPR046956">
    <property type="entry name" value="RLP23-like"/>
</dbReference>
<evidence type="ECO:0000256" key="2">
    <source>
        <dbReference type="ARBA" id="ARBA00009592"/>
    </source>
</evidence>
<dbReference type="PANTHER" id="PTHR48063">
    <property type="entry name" value="LRR RECEPTOR-LIKE KINASE"/>
    <property type="match status" value="1"/>
</dbReference>
<dbReference type="Pfam" id="PF00560">
    <property type="entry name" value="LRR_1"/>
    <property type="match status" value="10"/>
</dbReference>
<dbReference type="Pfam" id="PF08263">
    <property type="entry name" value="LRRNT_2"/>
    <property type="match status" value="1"/>
</dbReference>
<evidence type="ECO:0000256" key="3">
    <source>
        <dbReference type="ARBA" id="ARBA00022475"/>
    </source>
</evidence>
<feature type="domain" description="Leucine-rich repeat-containing N-terminal plant-type" evidence="12">
    <location>
        <begin position="44"/>
        <end position="81"/>
    </location>
</feature>
<comment type="similarity">
    <text evidence="2">Belongs to the RLP family.</text>
</comment>
<dbReference type="FunFam" id="3.80.10.10:FF:001347">
    <property type="entry name" value="LRR receptor-like serine/threonine-protein kinase GSO2"/>
    <property type="match status" value="1"/>
</dbReference>
<keyword evidence="3" id="KW-1003">Cell membrane</keyword>
<dbReference type="GO" id="GO:0005886">
    <property type="term" value="C:plasma membrane"/>
    <property type="evidence" value="ECO:0007669"/>
    <property type="project" value="UniProtKB-SubCell"/>
</dbReference>
<evidence type="ECO:0000259" key="12">
    <source>
        <dbReference type="Pfam" id="PF08263"/>
    </source>
</evidence>
<keyword evidence="11" id="KW-0325">Glycoprotein</keyword>
<dbReference type="SUPFAM" id="SSF52058">
    <property type="entry name" value="L domain-like"/>
    <property type="match status" value="2"/>
</dbReference>
<organism evidence="13">
    <name type="scientific">Aegilops tauschii</name>
    <name type="common">Tausch's goatgrass</name>
    <name type="synonym">Aegilops squarrosa</name>
    <dbReference type="NCBI Taxonomy" id="37682"/>
    <lineage>
        <taxon>Eukaryota</taxon>
        <taxon>Viridiplantae</taxon>
        <taxon>Streptophyta</taxon>
        <taxon>Embryophyta</taxon>
        <taxon>Tracheophyta</taxon>
        <taxon>Spermatophyta</taxon>
        <taxon>Magnoliopsida</taxon>
        <taxon>Liliopsida</taxon>
        <taxon>Poales</taxon>
        <taxon>Poaceae</taxon>
        <taxon>BOP clade</taxon>
        <taxon>Pooideae</taxon>
        <taxon>Triticodae</taxon>
        <taxon>Triticeae</taxon>
        <taxon>Triticinae</taxon>
        <taxon>Aegilops</taxon>
    </lineage>
</organism>
<dbReference type="AlphaFoldDB" id="M8CX25"/>
<evidence type="ECO:0000256" key="8">
    <source>
        <dbReference type="ARBA" id="ARBA00022989"/>
    </source>
</evidence>
<accession>M8CX25</accession>
<dbReference type="InterPro" id="IPR001611">
    <property type="entry name" value="Leu-rich_rpt"/>
</dbReference>
<evidence type="ECO:0000256" key="10">
    <source>
        <dbReference type="ARBA" id="ARBA00023170"/>
    </source>
</evidence>
<evidence type="ECO:0000256" key="1">
    <source>
        <dbReference type="ARBA" id="ARBA00004251"/>
    </source>
</evidence>